<feature type="compositionally biased region" description="Polar residues" evidence="9">
    <location>
        <begin position="516"/>
        <end position="528"/>
    </location>
</feature>
<dbReference type="InterPro" id="IPR036443">
    <property type="entry name" value="Znf_RanBP2_sf"/>
</dbReference>
<dbReference type="GO" id="GO:0005634">
    <property type="term" value="C:nucleus"/>
    <property type="evidence" value="ECO:0007669"/>
    <property type="project" value="UniProtKB-SubCell"/>
</dbReference>
<evidence type="ECO:0000256" key="4">
    <source>
        <dbReference type="ARBA" id="ARBA00022771"/>
    </source>
</evidence>
<evidence type="ECO:0000256" key="1">
    <source>
        <dbReference type="ARBA" id="ARBA00004123"/>
    </source>
</evidence>
<evidence type="ECO:0000259" key="11">
    <source>
        <dbReference type="PROSITE" id="PS50199"/>
    </source>
</evidence>
<evidence type="ECO:0000256" key="6">
    <source>
        <dbReference type="ARBA" id="ARBA00022884"/>
    </source>
</evidence>
<dbReference type="PROSITE" id="PS01358">
    <property type="entry name" value="ZF_RANBP2_1"/>
    <property type="match status" value="1"/>
</dbReference>
<dbReference type="InterPro" id="IPR035979">
    <property type="entry name" value="RBD_domain_sf"/>
</dbReference>
<feature type="compositionally biased region" description="Basic and acidic residues" evidence="9">
    <location>
        <begin position="131"/>
        <end position="147"/>
    </location>
</feature>
<evidence type="ECO:0008006" key="14">
    <source>
        <dbReference type="Google" id="ProtNLM"/>
    </source>
</evidence>
<gene>
    <name evidence="12" type="ORF">E4U43_006076</name>
</gene>
<evidence type="ECO:0000313" key="12">
    <source>
        <dbReference type="EMBL" id="KAG6014823.1"/>
    </source>
</evidence>
<feature type="compositionally biased region" description="Basic and acidic residues" evidence="9">
    <location>
        <begin position="712"/>
        <end position="734"/>
    </location>
</feature>
<keyword evidence="5" id="KW-0862">Zinc</keyword>
<evidence type="ECO:0000256" key="7">
    <source>
        <dbReference type="ARBA" id="ARBA00023242"/>
    </source>
</evidence>
<feature type="compositionally biased region" description="Polar residues" evidence="9">
    <location>
        <begin position="392"/>
        <end position="401"/>
    </location>
</feature>
<dbReference type="InterPro" id="IPR001876">
    <property type="entry name" value="Znf_RanBP2"/>
</dbReference>
<dbReference type="SUPFAM" id="SSF90209">
    <property type="entry name" value="Ran binding protein zinc finger-like"/>
    <property type="match status" value="1"/>
</dbReference>
<keyword evidence="3" id="KW-0677">Repeat</keyword>
<dbReference type="OrthoDB" id="29221at2759"/>
<dbReference type="SUPFAM" id="SSF54928">
    <property type="entry name" value="RNA-binding domain, RBD"/>
    <property type="match status" value="1"/>
</dbReference>
<evidence type="ECO:0000256" key="8">
    <source>
        <dbReference type="PROSITE-ProRule" id="PRU00322"/>
    </source>
</evidence>
<name>A0A9P7NGE0_9HYPO</name>
<feature type="compositionally biased region" description="Basic and acidic residues" evidence="9">
    <location>
        <begin position="154"/>
        <end position="181"/>
    </location>
</feature>
<protein>
    <recommendedName>
        <fullName evidence="14">RNA binding motif protein</fullName>
    </recommendedName>
</protein>
<evidence type="ECO:0000256" key="5">
    <source>
        <dbReference type="ARBA" id="ARBA00022833"/>
    </source>
</evidence>
<dbReference type="PROSITE" id="PS50174">
    <property type="entry name" value="G_PATCH"/>
    <property type="match status" value="1"/>
</dbReference>
<keyword evidence="6" id="KW-0694">RNA-binding</keyword>
<dbReference type="SMART" id="SM00443">
    <property type="entry name" value="G_patch"/>
    <property type="match status" value="1"/>
</dbReference>
<reference evidence="12" key="1">
    <citation type="journal article" date="2020" name="bioRxiv">
        <title>Whole genome comparisons of ergot fungi reveals the divergence and evolution of species within the genus Claviceps are the result of varying mechanisms driving genome evolution and host range expansion.</title>
        <authorList>
            <person name="Wyka S.A."/>
            <person name="Mondo S.J."/>
            <person name="Liu M."/>
            <person name="Dettman J."/>
            <person name="Nalam V."/>
            <person name="Broders K.D."/>
        </authorList>
    </citation>
    <scope>NUCLEOTIDE SEQUENCE</scope>
    <source>
        <strain evidence="12">CCC 602</strain>
    </source>
</reference>
<feature type="region of interest" description="Disordered" evidence="9">
    <location>
        <begin position="388"/>
        <end position="411"/>
    </location>
</feature>
<accession>A0A9P7NGE0</accession>
<keyword evidence="7" id="KW-0539">Nucleus</keyword>
<evidence type="ECO:0000313" key="13">
    <source>
        <dbReference type="Proteomes" id="UP000748025"/>
    </source>
</evidence>
<keyword evidence="4 8" id="KW-0863">Zinc-finger</keyword>
<dbReference type="PANTHER" id="PTHR13948:SF3">
    <property type="entry name" value="FI21118P1"/>
    <property type="match status" value="1"/>
</dbReference>
<dbReference type="InterPro" id="IPR013087">
    <property type="entry name" value="Znf_C2H2_type"/>
</dbReference>
<dbReference type="SMART" id="SM00547">
    <property type="entry name" value="ZnF_RBZ"/>
    <property type="match status" value="1"/>
</dbReference>
<feature type="compositionally biased region" description="Basic and acidic residues" evidence="9">
    <location>
        <begin position="107"/>
        <end position="119"/>
    </location>
</feature>
<feature type="region of interest" description="Disordered" evidence="9">
    <location>
        <begin position="1"/>
        <end position="206"/>
    </location>
</feature>
<feature type="domain" description="RanBP2-type" evidence="11">
    <location>
        <begin position="309"/>
        <end position="338"/>
    </location>
</feature>
<dbReference type="Proteomes" id="UP000748025">
    <property type="component" value="Unassembled WGS sequence"/>
</dbReference>
<proteinExistence type="predicted"/>
<feature type="domain" description="G-patch" evidence="10">
    <location>
        <begin position="813"/>
        <end position="859"/>
    </location>
</feature>
<feature type="region of interest" description="Disordered" evidence="9">
    <location>
        <begin position="712"/>
        <end position="838"/>
    </location>
</feature>
<dbReference type="PANTHER" id="PTHR13948">
    <property type="entry name" value="RNA-BINDING PROTEIN"/>
    <property type="match status" value="1"/>
</dbReference>
<keyword evidence="2" id="KW-0479">Metal-binding</keyword>
<feature type="region of interest" description="Disordered" evidence="9">
    <location>
        <begin position="516"/>
        <end position="695"/>
    </location>
</feature>
<evidence type="ECO:0000256" key="9">
    <source>
        <dbReference type="SAM" id="MobiDB-lite"/>
    </source>
</evidence>
<evidence type="ECO:0000256" key="3">
    <source>
        <dbReference type="ARBA" id="ARBA00022737"/>
    </source>
</evidence>
<feature type="compositionally biased region" description="Basic and acidic residues" evidence="9">
    <location>
        <begin position="578"/>
        <end position="589"/>
    </location>
</feature>
<feature type="compositionally biased region" description="Low complexity" evidence="9">
    <location>
        <begin position="641"/>
        <end position="663"/>
    </location>
</feature>
<feature type="compositionally biased region" description="Basic residues" evidence="9">
    <location>
        <begin position="182"/>
        <end position="197"/>
    </location>
</feature>
<feature type="compositionally biased region" description="Basic and acidic residues" evidence="9">
    <location>
        <begin position="761"/>
        <end position="771"/>
    </location>
</feature>
<evidence type="ECO:0000256" key="2">
    <source>
        <dbReference type="ARBA" id="ARBA00022723"/>
    </source>
</evidence>
<dbReference type="AlphaFoldDB" id="A0A9P7NGE0"/>
<dbReference type="InterPro" id="IPR012677">
    <property type="entry name" value="Nucleotide-bd_a/b_plait_sf"/>
</dbReference>
<dbReference type="CDD" id="cd00590">
    <property type="entry name" value="RRM_SF"/>
    <property type="match status" value="1"/>
</dbReference>
<feature type="compositionally biased region" description="Low complexity" evidence="9">
    <location>
        <begin position="782"/>
        <end position="796"/>
    </location>
</feature>
<feature type="compositionally biased region" description="Polar residues" evidence="9">
    <location>
        <begin position="613"/>
        <end position="635"/>
    </location>
</feature>
<comment type="subcellular location">
    <subcellularLocation>
        <location evidence="1">Nucleus</location>
    </subcellularLocation>
</comment>
<dbReference type="Gene3D" id="3.30.70.330">
    <property type="match status" value="1"/>
</dbReference>
<sequence length="895" mass="98661">MRSQYRSRSSDRAGPHTDYNMGASRGRDSQDQHDDYSRSRHANLPTGQRDYSRSPPRQSFYDDYPSENPSAHRSRQDASDDRDRPGRYDEGSDDGYQRPYRSPPQSRHRDLDRDRDRSRGRGRSKNGGWDDEQRHLSYDHMYDDGHEHGRRRGHSNDSRSRGRYEDYSSRGADFAHSDRGGRSRSPRGRRYRSRSRSRTRDAGKPTDTVILEGLPYSITTMELREGLLANSVAAEFPSIDVRISSSRGKRRAFVQFDRVSQATAFIKEHFPKLHLELRDSTDDAPDGKFEAYVHFARSRGDEGDSRPPRAADWTCPQCDFSNFASRVKCKVCGAAQAVAPSWEQSLTGAADVADGADAVSQILVVHPLASFVTEDMLAKDLKLLEKTEEAKTSTNGPTKLKSTAPGADTSRYGARPNSLHRVFLTREVNSGESFKYGFAEFWTLEDAAAAVTKFRMSRSFTVAGCAVTVAPTHMGVFLPEDREITAANDHMSFHPLFNPSLRVRYRDLRVFPSQLTVTSEPPTKTAYRSSPLDKSSAEDQDTEAKKQKKRKADGSLAASSSSNKRPVVMAGQMAVWQRKQDELRGDQGDKSSNGSPPEFVPRSDASKAPIKISLSSTTKLGATTSGESQPMTTAMSRGKESAPTIGTAAAAVAAVSSGDASTVRASSMTDDNTRDDSRGGDSNTDSNAKEETFMDRERLMCLICMRKYKSTDEVKIHEKSRNHKTAMEDDEKVKAAQPRIAARDKRLQRQAGEEGSQMPQYRDRAKERRDIYNQPDRPAAPPSASLSSSSSLSSSKPKSEGATKPTDQAAKTGPSKGAGMLAKMGWTSGAGLGANGDGRTEVIATNAYQTGVGLGAAGGNLGDAVELAEKKTTNRYSDYLTTVQDKARERYNQLN</sequence>
<dbReference type="PROSITE" id="PS00028">
    <property type="entry name" value="ZINC_FINGER_C2H2_1"/>
    <property type="match status" value="1"/>
</dbReference>
<dbReference type="EMBL" id="SRPW01000411">
    <property type="protein sequence ID" value="KAG6014823.1"/>
    <property type="molecule type" value="Genomic_DNA"/>
</dbReference>
<keyword evidence="13" id="KW-1185">Reference proteome</keyword>
<comment type="caution">
    <text evidence="12">The sequence shown here is derived from an EMBL/GenBank/DDBJ whole genome shotgun (WGS) entry which is preliminary data.</text>
</comment>
<dbReference type="Gene3D" id="4.10.1060.10">
    <property type="entry name" value="Zinc finger, RanBP2-type"/>
    <property type="match status" value="1"/>
</dbReference>
<dbReference type="GO" id="GO:0008270">
    <property type="term" value="F:zinc ion binding"/>
    <property type="evidence" value="ECO:0007669"/>
    <property type="project" value="UniProtKB-KW"/>
</dbReference>
<evidence type="ECO:0000259" key="10">
    <source>
        <dbReference type="PROSITE" id="PS50174"/>
    </source>
</evidence>
<feature type="compositionally biased region" description="Basic and acidic residues" evidence="9">
    <location>
        <begin position="74"/>
        <end position="90"/>
    </location>
</feature>
<dbReference type="Pfam" id="PF01585">
    <property type="entry name" value="G-patch"/>
    <property type="match status" value="1"/>
</dbReference>
<dbReference type="GO" id="GO:0000398">
    <property type="term" value="P:mRNA splicing, via spliceosome"/>
    <property type="evidence" value="ECO:0007669"/>
    <property type="project" value="TreeGrafter"/>
</dbReference>
<dbReference type="InterPro" id="IPR000467">
    <property type="entry name" value="G_patch_dom"/>
</dbReference>
<organism evidence="12 13">
    <name type="scientific">Claviceps pusilla</name>
    <dbReference type="NCBI Taxonomy" id="123648"/>
    <lineage>
        <taxon>Eukaryota</taxon>
        <taxon>Fungi</taxon>
        <taxon>Dikarya</taxon>
        <taxon>Ascomycota</taxon>
        <taxon>Pezizomycotina</taxon>
        <taxon>Sordariomycetes</taxon>
        <taxon>Hypocreomycetidae</taxon>
        <taxon>Hypocreales</taxon>
        <taxon>Clavicipitaceae</taxon>
        <taxon>Claviceps</taxon>
    </lineage>
</organism>
<dbReference type="PROSITE" id="PS50199">
    <property type="entry name" value="ZF_RANBP2_2"/>
    <property type="match status" value="1"/>
</dbReference>
<feature type="compositionally biased region" description="Basic and acidic residues" evidence="9">
    <location>
        <begin position="25"/>
        <end position="38"/>
    </location>
</feature>
<dbReference type="GO" id="GO:0003723">
    <property type="term" value="F:RNA binding"/>
    <property type="evidence" value="ECO:0007669"/>
    <property type="project" value="UniProtKB-KW"/>
</dbReference>